<keyword evidence="2 4" id="KW-0863">Zinc-finger</keyword>
<dbReference type="EMBL" id="NCKV01000055">
    <property type="protein sequence ID" value="RWS31808.1"/>
    <property type="molecule type" value="Genomic_DNA"/>
</dbReference>
<accession>A0A443SWA7</accession>
<comment type="caution">
    <text evidence="7">The sequence shown here is derived from an EMBL/GenBank/DDBJ whole genome shotgun (WGS) entry which is preliminary data.</text>
</comment>
<dbReference type="FunFam" id="3.30.160.60:FF:001967">
    <property type="entry name" value="Ras-responsive element-binding protein"/>
    <property type="match status" value="1"/>
</dbReference>
<sequence>MHRHMRTHGVELNDHDSHDNNNNNNKFKAKKRKSNEDSVQKETKLGSQSSPKNRRQSEGDVVVSGNIVSEQFVCQVCNKFFVSRSALHSHMEQHPNDSLTCRDCGALLENFETFTQHHCFSNLYNSANKCALTPPPAIGFYDLTFTDFSSSKFSLIAKSYCEHNVRKSSSSYHDFECSKCEKAFPCGSALNLHQTGHSEETYCHICRCDLGTPAQCMSHKLKHPGSPASPVESRGQTKPDSPIAADAANESATVLVSIGEQSTEDKTEEESERKENGEEDERKENDNSEVDEKLSVTFKCGVCNLDFKSSNALKRHSRGHTQGGHSYACHLCPYTSLDKSTLVRHLRTHNGERPFQCAICKYAFTTKANCERHVRKRHKKTSKNEIRNAMQYNPNMSTSNASNLTVQNLSKHNSLPGSAEFPGSSDTVCKYCNADFKYNRVLRHHLRSLHNSCNRKPYSCTLCKLGFSTKNNCVRHVLKQHPECKDRTSSVVIANGSSTPSNIPKNQRSFTCIYCSAGFTLKSNMERHIKRKHPEFARPPRVRGSTLVTQKDMSVTNVPVSLLSKPNVTTATLSNKTRAALRVVLNNKAIGSSSNVSTGSNGSRASSPVSDHNSNNDVTLGRFEVSGDLASVSELIADTTNSTNTLKQYFDKANENEVKSDTEAEGSSKNEEIVRPQENAKSSPSSLNGDTKLTIVPKKRSAYTDSPNSVSCPYCSRRFPWTSSLRRHILTHTGLKPYKCPKCPILFTTKSNCERHLLRKHGNDSKRLFRSEISSSASLETKQFKCNLCVNSYFINQGNLKKHYYLRHWTKTNKGPSLLKNRSNGEKFESNQNIPEDNEGTNNEPFDLIFRCHICEDESFTERLECLSHLQSIHSKEYEILLSKGAVDKVPTSETKLNLAIKTGEVTGNQNKIYCVFCPRQFTSDENLKRHMRVHLGERPFKCTLCTRKFSLKNSLLRHYRTNHADVAIPMRSKTKRRIAVLAVDDCEKTDGVKQPADTTVFPLGSNSEICETKHTGNDDTNDGGDLIQNLLGIEDSKILDEMLNSADSAARLLGVKEDEIRN</sequence>
<proteinExistence type="predicted"/>
<evidence type="ECO:0000256" key="1">
    <source>
        <dbReference type="ARBA" id="ARBA00022723"/>
    </source>
</evidence>
<feature type="compositionally biased region" description="Low complexity" evidence="5">
    <location>
        <begin position="591"/>
        <end position="603"/>
    </location>
</feature>
<feature type="region of interest" description="Disordered" evidence="5">
    <location>
        <begin position="654"/>
        <end position="693"/>
    </location>
</feature>
<dbReference type="FunFam" id="3.30.160.60:FF:000446">
    <property type="entry name" value="Zinc finger protein"/>
    <property type="match status" value="1"/>
</dbReference>
<dbReference type="AlphaFoldDB" id="A0A443SWA7"/>
<feature type="domain" description="C2H2-type" evidence="6">
    <location>
        <begin position="913"/>
        <end position="940"/>
    </location>
</feature>
<dbReference type="GO" id="GO:0008270">
    <property type="term" value="F:zinc ion binding"/>
    <property type="evidence" value="ECO:0007669"/>
    <property type="project" value="UniProtKB-KW"/>
</dbReference>
<dbReference type="SMART" id="SM00355">
    <property type="entry name" value="ZnF_C2H2"/>
    <property type="match status" value="15"/>
</dbReference>
<protein>
    <submittedName>
        <fullName evidence="7">Ras-responsive element-binding protein 1-like protein</fullName>
    </submittedName>
</protein>
<dbReference type="PROSITE" id="PS00028">
    <property type="entry name" value="ZINC_FINGER_C2H2_1"/>
    <property type="match status" value="11"/>
</dbReference>
<keyword evidence="8" id="KW-1185">Reference proteome</keyword>
<dbReference type="GO" id="GO:0005634">
    <property type="term" value="C:nucleus"/>
    <property type="evidence" value="ECO:0007669"/>
    <property type="project" value="TreeGrafter"/>
</dbReference>
<dbReference type="SUPFAM" id="SSF57667">
    <property type="entry name" value="beta-beta-alpha zinc fingers"/>
    <property type="match status" value="5"/>
</dbReference>
<evidence type="ECO:0000256" key="5">
    <source>
        <dbReference type="SAM" id="MobiDB-lite"/>
    </source>
</evidence>
<feature type="domain" description="C2H2-type" evidence="6">
    <location>
        <begin position="427"/>
        <end position="455"/>
    </location>
</feature>
<evidence type="ECO:0000313" key="8">
    <source>
        <dbReference type="Proteomes" id="UP000288716"/>
    </source>
</evidence>
<dbReference type="PANTHER" id="PTHR46451:SF1">
    <property type="entry name" value="RAS-RESPONSIVE ELEMENT-BINDING PROTEIN 1"/>
    <property type="match status" value="1"/>
</dbReference>
<dbReference type="PROSITE" id="PS50157">
    <property type="entry name" value="ZINC_FINGER_C2H2_2"/>
    <property type="match status" value="11"/>
</dbReference>
<feature type="compositionally biased region" description="Basic and acidic residues" evidence="5">
    <location>
        <begin position="654"/>
        <end position="675"/>
    </location>
</feature>
<dbReference type="GO" id="GO:0001228">
    <property type="term" value="F:DNA-binding transcription activator activity, RNA polymerase II-specific"/>
    <property type="evidence" value="ECO:0007669"/>
    <property type="project" value="TreeGrafter"/>
</dbReference>
<feature type="domain" description="C2H2-type" evidence="6">
    <location>
        <begin position="355"/>
        <end position="383"/>
    </location>
</feature>
<feature type="region of interest" description="Disordered" evidence="5">
    <location>
        <begin position="258"/>
        <end position="290"/>
    </location>
</feature>
<dbReference type="VEuPathDB" id="VectorBase:LDEU000233"/>
<feature type="domain" description="C2H2-type" evidence="6">
    <location>
        <begin position="175"/>
        <end position="202"/>
    </location>
</feature>
<feature type="compositionally biased region" description="Polar residues" evidence="5">
    <location>
        <begin position="604"/>
        <end position="618"/>
    </location>
</feature>
<keyword evidence="1" id="KW-0479">Metal-binding</keyword>
<feature type="domain" description="C2H2-type" evidence="6">
    <location>
        <begin position="298"/>
        <end position="321"/>
    </location>
</feature>
<name>A0A443SWA7_9ACAR</name>
<dbReference type="InterPro" id="IPR036236">
    <property type="entry name" value="Znf_C2H2_sf"/>
</dbReference>
<dbReference type="STRING" id="299467.A0A443SWA7"/>
<feature type="compositionally biased region" description="Basic and acidic residues" evidence="5">
    <location>
        <begin position="271"/>
        <end position="290"/>
    </location>
</feature>
<evidence type="ECO:0000256" key="2">
    <source>
        <dbReference type="ARBA" id="ARBA00022771"/>
    </source>
</evidence>
<dbReference type="GO" id="GO:0000978">
    <property type="term" value="F:RNA polymerase II cis-regulatory region sequence-specific DNA binding"/>
    <property type="evidence" value="ECO:0007669"/>
    <property type="project" value="TreeGrafter"/>
</dbReference>
<feature type="compositionally biased region" description="Basic and acidic residues" evidence="5">
    <location>
        <begin position="34"/>
        <end position="44"/>
    </location>
</feature>
<dbReference type="PANTHER" id="PTHR46451">
    <property type="entry name" value="RAS-RESPONSIVE ELEMENT-BINDING PROTEIN 1"/>
    <property type="match status" value="1"/>
</dbReference>
<dbReference type="InterPro" id="IPR052795">
    <property type="entry name" value="RREB1"/>
</dbReference>
<feature type="compositionally biased region" description="Polar residues" evidence="5">
    <location>
        <begin position="830"/>
        <end position="840"/>
    </location>
</feature>
<feature type="compositionally biased region" description="Basic and acidic residues" evidence="5">
    <location>
        <begin position="8"/>
        <end position="19"/>
    </location>
</feature>
<feature type="region of interest" description="Disordered" evidence="5">
    <location>
        <begin position="591"/>
        <end position="619"/>
    </location>
</feature>
<feature type="domain" description="C2H2-type" evidence="6">
    <location>
        <begin position="327"/>
        <end position="354"/>
    </location>
</feature>
<feature type="domain" description="C2H2-type" evidence="6">
    <location>
        <begin position="941"/>
        <end position="965"/>
    </location>
</feature>
<evidence type="ECO:0000313" key="7">
    <source>
        <dbReference type="EMBL" id="RWS31808.1"/>
    </source>
</evidence>
<dbReference type="Proteomes" id="UP000288716">
    <property type="component" value="Unassembled WGS sequence"/>
</dbReference>
<feature type="region of interest" description="Disordered" evidence="5">
    <location>
        <begin position="220"/>
        <end position="243"/>
    </location>
</feature>
<feature type="domain" description="C2H2-type" evidence="6">
    <location>
        <begin position="72"/>
        <end position="99"/>
    </location>
</feature>
<dbReference type="InterPro" id="IPR013087">
    <property type="entry name" value="Znf_C2H2_type"/>
</dbReference>
<feature type="domain" description="C2H2-type" evidence="6">
    <location>
        <begin position="510"/>
        <end position="533"/>
    </location>
</feature>
<dbReference type="OrthoDB" id="6077919at2759"/>
<gene>
    <name evidence="7" type="ORF">B4U80_03249</name>
</gene>
<feature type="domain" description="C2H2-type" evidence="6">
    <location>
        <begin position="738"/>
        <end position="766"/>
    </location>
</feature>
<reference evidence="7 8" key="1">
    <citation type="journal article" date="2018" name="Gigascience">
        <title>Genomes of trombidid mites reveal novel predicted allergens and laterally-transferred genes associated with secondary metabolism.</title>
        <authorList>
            <person name="Dong X."/>
            <person name="Chaisiri K."/>
            <person name="Xia D."/>
            <person name="Armstrong S.D."/>
            <person name="Fang Y."/>
            <person name="Donnelly M.J."/>
            <person name="Kadowaki T."/>
            <person name="McGarry J.W."/>
            <person name="Darby A.C."/>
            <person name="Makepeace B.L."/>
        </authorList>
    </citation>
    <scope>NUCLEOTIDE SEQUENCE [LARGE SCALE GENOMIC DNA]</scope>
    <source>
        <strain evidence="7">UoL-UT</strain>
    </source>
</reference>
<evidence type="ECO:0000259" key="6">
    <source>
        <dbReference type="PROSITE" id="PS50157"/>
    </source>
</evidence>
<feature type="region of interest" description="Disordered" evidence="5">
    <location>
        <begin position="1"/>
        <end position="59"/>
    </location>
</feature>
<dbReference type="Gene3D" id="3.30.160.60">
    <property type="entry name" value="Classic Zinc Finger"/>
    <property type="match status" value="9"/>
</dbReference>
<organism evidence="7 8">
    <name type="scientific">Leptotrombidium deliense</name>
    <dbReference type="NCBI Taxonomy" id="299467"/>
    <lineage>
        <taxon>Eukaryota</taxon>
        <taxon>Metazoa</taxon>
        <taxon>Ecdysozoa</taxon>
        <taxon>Arthropoda</taxon>
        <taxon>Chelicerata</taxon>
        <taxon>Arachnida</taxon>
        <taxon>Acari</taxon>
        <taxon>Acariformes</taxon>
        <taxon>Trombidiformes</taxon>
        <taxon>Prostigmata</taxon>
        <taxon>Anystina</taxon>
        <taxon>Parasitengona</taxon>
        <taxon>Trombiculoidea</taxon>
        <taxon>Trombiculidae</taxon>
        <taxon>Leptotrombidium</taxon>
    </lineage>
</organism>
<dbReference type="Pfam" id="PF00096">
    <property type="entry name" value="zf-C2H2"/>
    <property type="match status" value="4"/>
</dbReference>
<feature type="compositionally biased region" description="Polar residues" evidence="5">
    <location>
        <begin position="679"/>
        <end position="691"/>
    </location>
</feature>
<evidence type="ECO:0000256" key="3">
    <source>
        <dbReference type="ARBA" id="ARBA00022833"/>
    </source>
</evidence>
<evidence type="ECO:0000256" key="4">
    <source>
        <dbReference type="PROSITE-ProRule" id="PRU00042"/>
    </source>
</evidence>
<feature type="region of interest" description="Disordered" evidence="5">
    <location>
        <begin position="820"/>
        <end position="840"/>
    </location>
</feature>
<keyword evidence="3" id="KW-0862">Zinc</keyword>
<feature type="domain" description="C2H2-type" evidence="6">
    <location>
        <begin position="710"/>
        <end position="737"/>
    </location>
</feature>